<keyword evidence="7" id="KW-0418">Kinase</keyword>
<dbReference type="InterPro" id="IPR011009">
    <property type="entry name" value="Kinase-like_dom_sf"/>
</dbReference>
<dbReference type="InterPro" id="IPR000095">
    <property type="entry name" value="CRIB_dom"/>
</dbReference>
<keyword evidence="13" id="KW-1185">Reference proteome</keyword>
<feature type="region of interest" description="Disordered" evidence="9">
    <location>
        <begin position="135"/>
        <end position="212"/>
    </location>
</feature>
<dbReference type="PANTHER" id="PTHR45832:SF11">
    <property type="entry name" value="SERINE_THREONINE-PROTEIN KINASE PAK 3"/>
    <property type="match status" value="1"/>
</dbReference>
<reference evidence="12 13" key="1">
    <citation type="submission" date="2020-06" db="EMBL/GenBank/DDBJ databases">
        <authorList>
            <consortium name="Wellcome Sanger Institute Data Sharing"/>
        </authorList>
    </citation>
    <scope>NUCLEOTIDE SEQUENCE [LARGE SCALE GENOMIC DNA]</scope>
</reference>
<evidence type="ECO:0000313" key="13">
    <source>
        <dbReference type="Proteomes" id="UP000694580"/>
    </source>
</evidence>
<keyword evidence="4" id="KW-0723">Serine/threonine-protein kinase</keyword>
<dbReference type="Gene3D" id="1.10.510.10">
    <property type="entry name" value="Transferase(Phosphotransferase) domain 1"/>
    <property type="match status" value="1"/>
</dbReference>
<dbReference type="CDD" id="cd01093">
    <property type="entry name" value="CRIB_PAK_like"/>
    <property type="match status" value="1"/>
</dbReference>
<evidence type="ECO:0000313" key="12">
    <source>
        <dbReference type="Ensembl" id="ENSDCDP00010019594.1"/>
    </source>
</evidence>
<dbReference type="EC" id="2.7.11.1" evidence="2"/>
<dbReference type="GO" id="GO:0005737">
    <property type="term" value="C:cytoplasm"/>
    <property type="evidence" value="ECO:0007669"/>
    <property type="project" value="UniProtKB-SubCell"/>
</dbReference>
<dbReference type="SMART" id="SM00285">
    <property type="entry name" value="PBD"/>
    <property type="match status" value="1"/>
</dbReference>
<evidence type="ECO:0000256" key="7">
    <source>
        <dbReference type="ARBA" id="ARBA00022777"/>
    </source>
</evidence>
<keyword evidence="8" id="KW-0067">ATP-binding</keyword>
<dbReference type="Gene3D" id="3.90.810.10">
    <property type="entry name" value="CRIB domain"/>
    <property type="match status" value="1"/>
</dbReference>
<dbReference type="FunFam" id="1.10.510.10:FF:000011">
    <property type="entry name" value="Non-specific serine/threonine protein kinase"/>
    <property type="match status" value="1"/>
</dbReference>
<dbReference type="AlphaFoldDB" id="A0AAY4BF89"/>
<feature type="region of interest" description="Disordered" evidence="9">
    <location>
        <begin position="1"/>
        <end position="73"/>
    </location>
</feature>
<feature type="compositionally biased region" description="Acidic residues" evidence="9">
    <location>
        <begin position="144"/>
        <end position="163"/>
    </location>
</feature>
<dbReference type="FunFam" id="3.90.810.10:FF:000001">
    <property type="entry name" value="Non-specific serine/threonine protein kinase"/>
    <property type="match status" value="1"/>
</dbReference>
<dbReference type="InterPro" id="IPR033923">
    <property type="entry name" value="PAK_BD"/>
</dbReference>
<dbReference type="GO" id="GO:0005524">
    <property type="term" value="F:ATP binding"/>
    <property type="evidence" value="ECO:0007669"/>
    <property type="project" value="UniProtKB-KW"/>
</dbReference>
<organism evidence="12 13">
    <name type="scientific">Denticeps clupeoides</name>
    <name type="common">denticle herring</name>
    <dbReference type="NCBI Taxonomy" id="299321"/>
    <lineage>
        <taxon>Eukaryota</taxon>
        <taxon>Metazoa</taxon>
        <taxon>Chordata</taxon>
        <taxon>Craniata</taxon>
        <taxon>Vertebrata</taxon>
        <taxon>Euteleostomi</taxon>
        <taxon>Actinopterygii</taxon>
        <taxon>Neopterygii</taxon>
        <taxon>Teleostei</taxon>
        <taxon>Clupei</taxon>
        <taxon>Clupeiformes</taxon>
        <taxon>Denticipitoidei</taxon>
        <taxon>Denticipitidae</taxon>
        <taxon>Denticeps</taxon>
    </lineage>
</organism>
<keyword evidence="5" id="KW-0808">Transferase</keyword>
<sequence>MSDSVDIEEKPPAPPLRMNSSSRDSSSIHHSSKPLPMAPEEKNKKARLRSIFPGGDKTNKKKEKERPEISLPSDFEHTIHVGFDAVTGEFTGIPEQWARLLQTSNITKLEQKKNPQAVLDVLKFYDSKETVNNQKYMSFTSGGDTDEEEEEEEEEEEDDDDELPPVIAPRPEHTKSIYTRSVLEPTPPPVEPDNTSSTLYRHTDRQRKKSKMTDEEILERLSMASGTVYTAIDIATGQEVAIKQMNLQQQPKKELIINEILVMRENKNPNIVNYLDSYLVGDELWVVMEYLAGGSLTDVVTETCMDEGQIAAVCRECLQALDFLHSNQVIHRDIKSDNILLGMDGSVKLTDFGFCAQITPEQNKRSTMVGTPYWMAPEVVTRKAYGPKVDIWSLGIMAIEMVEGEPPYLNENPLRALYLIATNGTPELQNPERLSSVFRDFLNRCLEMDVDRRGSAKELLQHSFLKLAKPLSSLTPLIVAAKEAIKNSSR</sequence>
<dbReference type="SMART" id="SM00220">
    <property type="entry name" value="S_TKc"/>
    <property type="match status" value="1"/>
</dbReference>
<comment type="subcellular location">
    <subcellularLocation>
        <location evidence="1">Cytoplasm</location>
    </subcellularLocation>
</comment>
<accession>A0AAY4BF89</accession>
<keyword evidence="3" id="KW-0963">Cytoplasm</keyword>
<dbReference type="PROSITE" id="PS50108">
    <property type="entry name" value="CRIB"/>
    <property type="match status" value="1"/>
</dbReference>
<evidence type="ECO:0000256" key="5">
    <source>
        <dbReference type="ARBA" id="ARBA00022679"/>
    </source>
</evidence>
<evidence type="ECO:0000256" key="6">
    <source>
        <dbReference type="ARBA" id="ARBA00022741"/>
    </source>
</evidence>
<dbReference type="GO" id="GO:0004674">
    <property type="term" value="F:protein serine/threonine kinase activity"/>
    <property type="evidence" value="ECO:0007669"/>
    <property type="project" value="UniProtKB-KW"/>
</dbReference>
<feature type="domain" description="CRIB" evidence="11">
    <location>
        <begin position="69"/>
        <end position="82"/>
    </location>
</feature>
<dbReference type="PROSITE" id="PS50011">
    <property type="entry name" value="PROTEIN_KINASE_DOM"/>
    <property type="match status" value="1"/>
</dbReference>
<protein>
    <recommendedName>
        <fullName evidence="2">non-specific serine/threonine protein kinase</fullName>
        <ecNumber evidence="2">2.7.11.1</ecNumber>
    </recommendedName>
</protein>
<evidence type="ECO:0000256" key="1">
    <source>
        <dbReference type="ARBA" id="ARBA00004496"/>
    </source>
</evidence>
<dbReference type="PANTHER" id="PTHR45832">
    <property type="entry name" value="SERINE/THREONINE-PROTEIN KINASE SAMKA-RELATED-RELATED"/>
    <property type="match status" value="1"/>
</dbReference>
<dbReference type="InterPro" id="IPR000719">
    <property type="entry name" value="Prot_kinase_dom"/>
</dbReference>
<dbReference type="InterPro" id="IPR051931">
    <property type="entry name" value="PAK3-like"/>
</dbReference>
<feature type="compositionally biased region" description="Low complexity" evidence="9">
    <location>
        <begin position="20"/>
        <end position="29"/>
    </location>
</feature>
<proteinExistence type="predicted"/>
<evidence type="ECO:0000256" key="2">
    <source>
        <dbReference type="ARBA" id="ARBA00012513"/>
    </source>
</evidence>
<evidence type="ECO:0000256" key="4">
    <source>
        <dbReference type="ARBA" id="ARBA00022527"/>
    </source>
</evidence>
<dbReference type="Proteomes" id="UP000694580">
    <property type="component" value="Chromosome 6"/>
</dbReference>
<dbReference type="SUPFAM" id="SSF56112">
    <property type="entry name" value="Protein kinase-like (PK-like)"/>
    <property type="match status" value="1"/>
</dbReference>
<dbReference type="PROSITE" id="PS00108">
    <property type="entry name" value="PROTEIN_KINASE_ST"/>
    <property type="match status" value="1"/>
</dbReference>
<reference evidence="12" key="2">
    <citation type="submission" date="2025-08" db="UniProtKB">
        <authorList>
            <consortium name="Ensembl"/>
        </authorList>
    </citation>
    <scope>IDENTIFICATION</scope>
</reference>
<dbReference type="Pfam" id="PF00069">
    <property type="entry name" value="Pkinase"/>
    <property type="match status" value="1"/>
</dbReference>
<evidence type="ECO:0000259" key="11">
    <source>
        <dbReference type="PROSITE" id="PS50108"/>
    </source>
</evidence>
<name>A0AAY4BF89_9TELE</name>
<dbReference type="Ensembl" id="ENSDCDT00010020712.1">
    <property type="protein sequence ID" value="ENSDCDP00010019594.1"/>
    <property type="gene ID" value="ENSDCDG00010008802.1"/>
</dbReference>
<reference evidence="12" key="3">
    <citation type="submission" date="2025-09" db="UniProtKB">
        <authorList>
            <consortium name="Ensembl"/>
        </authorList>
    </citation>
    <scope>IDENTIFICATION</scope>
</reference>
<gene>
    <name evidence="12" type="primary">PAK3</name>
</gene>
<evidence type="ECO:0000256" key="3">
    <source>
        <dbReference type="ARBA" id="ARBA00022490"/>
    </source>
</evidence>
<dbReference type="InterPro" id="IPR036936">
    <property type="entry name" value="CRIB_dom_sf"/>
</dbReference>
<dbReference type="Gene3D" id="3.30.200.20">
    <property type="entry name" value="Phosphorylase Kinase, domain 1"/>
    <property type="match status" value="1"/>
</dbReference>
<dbReference type="Pfam" id="PF00786">
    <property type="entry name" value="PBD"/>
    <property type="match status" value="1"/>
</dbReference>
<evidence type="ECO:0000256" key="9">
    <source>
        <dbReference type="SAM" id="MobiDB-lite"/>
    </source>
</evidence>
<keyword evidence="6" id="KW-0547">Nucleotide-binding</keyword>
<feature type="domain" description="Protein kinase" evidence="10">
    <location>
        <begin position="214"/>
        <end position="465"/>
    </location>
</feature>
<dbReference type="GeneTree" id="ENSGT00950000182988"/>
<evidence type="ECO:0000256" key="8">
    <source>
        <dbReference type="ARBA" id="ARBA00022840"/>
    </source>
</evidence>
<feature type="compositionally biased region" description="Basic and acidic residues" evidence="9">
    <location>
        <begin position="62"/>
        <end position="73"/>
    </location>
</feature>
<dbReference type="InterPro" id="IPR008271">
    <property type="entry name" value="Ser/Thr_kinase_AS"/>
</dbReference>
<evidence type="ECO:0000259" key="10">
    <source>
        <dbReference type="PROSITE" id="PS50011"/>
    </source>
</evidence>